<evidence type="ECO:0008006" key="4">
    <source>
        <dbReference type="Google" id="ProtNLM"/>
    </source>
</evidence>
<proteinExistence type="predicted"/>
<sequence length="219" mass="25626">MKTNLKFLTIILMAFAHHFAAQNFTATLFYLDGATRKGKADAVLNGETKLLFKDDDTQKKEKIKVQLLDKVEYTDKKTGEIITLELKEFNYYQGSENEKTEYNWMRKISSGDISTYVSDSYDGGIKNNGYYYTVTPSTLTNYFFQYKNDKPTMIYFINSTWTPNKKNIVKRHVKNFFKDKCPQLVTDFESENLEIKDHKVSVLLEYYEKNCNSNQNTTK</sequence>
<name>A0ABT2WA49_9FLAO</name>
<evidence type="ECO:0000313" key="2">
    <source>
        <dbReference type="EMBL" id="MCU7619076.1"/>
    </source>
</evidence>
<gene>
    <name evidence="2" type="ORF">NZ698_18005</name>
</gene>
<dbReference type="Proteomes" id="UP001208649">
    <property type="component" value="Unassembled WGS sequence"/>
</dbReference>
<dbReference type="RefSeq" id="WP_263004636.1">
    <property type="nucleotide sequence ID" value="NZ_JAOTEM010000006.1"/>
</dbReference>
<accession>A0ABT2WA49</accession>
<feature type="chain" id="PRO_5046154632" description="DUF4369 domain-containing protein" evidence="1">
    <location>
        <begin position="21"/>
        <end position="219"/>
    </location>
</feature>
<evidence type="ECO:0000256" key="1">
    <source>
        <dbReference type="SAM" id="SignalP"/>
    </source>
</evidence>
<protein>
    <recommendedName>
        <fullName evidence="4">DUF4369 domain-containing protein</fullName>
    </recommendedName>
</protein>
<reference evidence="3" key="1">
    <citation type="submission" date="2023-07" db="EMBL/GenBank/DDBJ databases">
        <title>Chryseobacterium sp. strain PBS4-4 Genome sequencing and assembly.</title>
        <authorList>
            <person name="Jung Y."/>
        </authorList>
    </citation>
    <scope>NUCLEOTIDE SEQUENCE [LARGE SCALE GENOMIC DNA]</scope>
    <source>
        <strain evidence="3">PBS4-4</strain>
    </source>
</reference>
<keyword evidence="3" id="KW-1185">Reference proteome</keyword>
<evidence type="ECO:0000313" key="3">
    <source>
        <dbReference type="Proteomes" id="UP001208649"/>
    </source>
</evidence>
<dbReference type="EMBL" id="JAOTEM010000006">
    <property type="protein sequence ID" value="MCU7619076.1"/>
    <property type="molecule type" value="Genomic_DNA"/>
</dbReference>
<keyword evidence="1" id="KW-0732">Signal</keyword>
<feature type="signal peptide" evidence="1">
    <location>
        <begin position="1"/>
        <end position="20"/>
    </location>
</feature>
<organism evidence="2 3">
    <name type="scientific">Chryseobacterium edaphi</name>
    <dbReference type="NCBI Taxonomy" id="2976532"/>
    <lineage>
        <taxon>Bacteria</taxon>
        <taxon>Pseudomonadati</taxon>
        <taxon>Bacteroidota</taxon>
        <taxon>Flavobacteriia</taxon>
        <taxon>Flavobacteriales</taxon>
        <taxon>Weeksellaceae</taxon>
        <taxon>Chryseobacterium group</taxon>
        <taxon>Chryseobacterium</taxon>
    </lineage>
</organism>
<comment type="caution">
    <text evidence="2">The sequence shown here is derived from an EMBL/GenBank/DDBJ whole genome shotgun (WGS) entry which is preliminary data.</text>
</comment>